<gene>
    <name evidence="1" type="ORF">JF625_05030</name>
</gene>
<proteinExistence type="predicted"/>
<dbReference type="Proteomes" id="UP000700706">
    <property type="component" value="Unassembled WGS sequence"/>
</dbReference>
<organism evidence="1 2">
    <name type="scientific">Inquilinus limosus</name>
    <dbReference type="NCBI Taxonomy" id="171674"/>
    <lineage>
        <taxon>Bacteria</taxon>
        <taxon>Pseudomonadati</taxon>
        <taxon>Pseudomonadota</taxon>
        <taxon>Alphaproteobacteria</taxon>
        <taxon>Rhodospirillales</taxon>
        <taxon>Rhodospirillaceae</taxon>
        <taxon>Inquilinus</taxon>
    </lineage>
</organism>
<evidence type="ECO:0000313" key="1">
    <source>
        <dbReference type="EMBL" id="MBW8724506.1"/>
    </source>
</evidence>
<protein>
    <submittedName>
        <fullName evidence="1">Uncharacterized protein</fullName>
    </submittedName>
</protein>
<evidence type="ECO:0000313" key="2">
    <source>
        <dbReference type="Proteomes" id="UP000700706"/>
    </source>
</evidence>
<reference evidence="1" key="1">
    <citation type="submission" date="2020-06" db="EMBL/GenBank/DDBJ databases">
        <title>Stable isotope informed genome-resolved metagenomics uncovers potential trophic interactions in rhizosphere soil.</title>
        <authorList>
            <person name="Starr E.P."/>
            <person name="Shi S."/>
            <person name="Blazewicz S.J."/>
            <person name="Koch B.J."/>
            <person name="Probst A.J."/>
            <person name="Hungate B.A."/>
            <person name="Pett-Ridge J."/>
            <person name="Firestone M.K."/>
            <person name="Banfield J.F."/>
        </authorList>
    </citation>
    <scope>NUCLEOTIDE SEQUENCE</scope>
    <source>
        <strain evidence="1">YM_69_17</strain>
    </source>
</reference>
<comment type="caution">
    <text evidence="1">The sequence shown here is derived from an EMBL/GenBank/DDBJ whole genome shotgun (WGS) entry which is preliminary data.</text>
</comment>
<name>A0A952KG75_9PROT</name>
<sequence>MAFYKLYPCDWNDEIWRGESRSVLIVRAGNETEARTLAGRWDRTSDDAEQAQWARRWTSPDVTRCLELAGDGQPEVFLAGRRRPSA</sequence>
<dbReference type="AlphaFoldDB" id="A0A952KG75"/>
<accession>A0A952KG75</accession>
<dbReference type="EMBL" id="JAEKLZ010000111">
    <property type="protein sequence ID" value="MBW8724506.1"/>
    <property type="molecule type" value="Genomic_DNA"/>
</dbReference>